<dbReference type="PANTHER" id="PTHR12496:SF9">
    <property type="entry name" value="METHYLTRANSFERASE-LIKE PROTEIN 25-RELATED"/>
    <property type="match status" value="1"/>
</dbReference>
<dbReference type="Gene3D" id="3.40.50.150">
    <property type="entry name" value="Vaccinia Virus protein VP39"/>
    <property type="match status" value="1"/>
</dbReference>
<organism evidence="3 4">
    <name type="scientific">Gasterosteus aculeatus aculeatus</name>
    <name type="common">three-spined stickleback</name>
    <dbReference type="NCBI Taxonomy" id="481459"/>
    <lineage>
        <taxon>Eukaryota</taxon>
        <taxon>Metazoa</taxon>
        <taxon>Chordata</taxon>
        <taxon>Craniata</taxon>
        <taxon>Vertebrata</taxon>
        <taxon>Euteleostomi</taxon>
        <taxon>Actinopterygii</taxon>
        <taxon>Neopterygii</taxon>
        <taxon>Teleostei</taxon>
        <taxon>Neoteleostei</taxon>
        <taxon>Acanthomorphata</taxon>
        <taxon>Eupercaria</taxon>
        <taxon>Perciformes</taxon>
        <taxon>Cottioidei</taxon>
        <taxon>Gasterosteales</taxon>
        <taxon>Gasterosteidae</taxon>
        <taxon>Gasterosteus</taxon>
    </lineage>
</organism>
<reference evidence="3 4" key="1">
    <citation type="journal article" date="2021" name="G3 (Bethesda)">
        <title>Improved contiguity of the threespine stickleback genome using long-read sequencing.</title>
        <authorList>
            <person name="Nath S."/>
            <person name="Shaw D.E."/>
            <person name="White M.A."/>
        </authorList>
    </citation>
    <scope>NUCLEOTIDE SEQUENCE [LARGE SCALE GENOMIC DNA]</scope>
    <source>
        <strain evidence="3 4">Lake Benthic</strain>
    </source>
</reference>
<dbReference type="PANTHER" id="PTHR12496">
    <property type="entry name" value="CGI-41 METHYLTRANSFERASE"/>
    <property type="match status" value="1"/>
</dbReference>
<evidence type="ECO:0000259" key="2">
    <source>
        <dbReference type="Pfam" id="PF13679"/>
    </source>
</evidence>
<dbReference type="SUPFAM" id="SSF53335">
    <property type="entry name" value="S-adenosyl-L-methionine-dependent methyltransferases"/>
    <property type="match status" value="1"/>
</dbReference>
<dbReference type="InterPro" id="IPR025714">
    <property type="entry name" value="Methyltranfer_dom"/>
</dbReference>
<dbReference type="InterPro" id="IPR029063">
    <property type="entry name" value="SAM-dependent_MTases_sf"/>
</dbReference>
<protein>
    <submittedName>
        <fullName evidence="3">Methyltransferase like 25</fullName>
    </submittedName>
</protein>
<accession>G3Q8A5</accession>
<feature type="region of interest" description="Disordered" evidence="1">
    <location>
        <begin position="56"/>
        <end position="78"/>
    </location>
</feature>
<reference evidence="3" key="3">
    <citation type="submission" date="2025-09" db="UniProtKB">
        <authorList>
            <consortium name="Ensembl"/>
        </authorList>
    </citation>
    <scope>IDENTIFICATION</scope>
</reference>
<dbReference type="Bgee" id="ENSGACG00000019762">
    <property type="expression patterns" value="Expressed in diencephalon"/>
</dbReference>
<feature type="compositionally biased region" description="Basic and acidic residues" evidence="1">
    <location>
        <begin position="62"/>
        <end position="76"/>
    </location>
</feature>
<sequence length="595" mass="66194">MSSASYSLTETQRRIDEVQRFLSITLSIANAHTVEFYTHDAWNRFMAVPPQEVLSTVASRNDQQREPEHKENESEQTRTTFGFCNDTNRLVDTRELLRAAKAHSLLGLGVCMSRDELLQGLRGDGREPAAPVAATDAELVTDEFMNSKKSHEVKSMSEVVASLARRCGVKQVIDVGSGKGYLSSFLSLQYCLRVYGIDSSSTNTHGAQERNRKLERFSRAYQRCNKAARAQGEAAPSHQNVQVDVKPGRDGDGDVAHGDGEPGNASREEQREAPVVPSNVEPAAGRPPESTAESEELFLGALSADVMRPSPARAPPGRLSDEERQRRKRENLERKAQNRTAGAGVAFSPLTSYVTAETELRELIDELEDAVVVGLHTCGDLAPSTLRMFVAKPELAAVCSVGCCYHLLTEEFDPARQEGASGPCGFPLSRYLRDRSWFCGRNARMSACLALERVSHGQGIQMESLFYRAVLHVILRDRYDCFRSEKRVGNVYSKSKSFVDYVRRALRRLELDESKLSDGDIQDYHDAYRPRMGEMHAFNMLKVTLAPCIEGLILLDRLCYLQEQADLSFTALVQLFDPLLSPRCYAVVGLKTISP</sequence>
<dbReference type="Proteomes" id="UP000007635">
    <property type="component" value="Chromosome IV"/>
</dbReference>
<proteinExistence type="predicted"/>
<name>G3Q8A5_GASAC</name>
<feature type="compositionally biased region" description="Basic and acidic residues" evidence="1">
    <location>
        <begin position="319"/>
        <end position="336"/>
    </location>
</feature>
<dbReference type="Ensembl" id="ENSGACT00000026170.3">
    <property type="protein sequence ID" value="ENSGACP00000026119.3"/>
    <property type="gene ID" value="ENSGACG00000019762.3"/>
</dbReference>
<dbReference type="GeneTree" id="ENSGT00530000063745"/>
<dbReference type="InterPro" id="IPR052220">
    <property type="entry name" value="METTL25"/>
</dbReference>
<evidence type="ECO:0000313" key="3">
    <source>
        <dbReference type="Ensembl" id="ENSGACP00000026119.3"/>
    </source>
</evidence>
<dbReference type="AlphaFoldDB" id="G3Q8A5"/>
<feature type="domain" description="Methyltransferase" evidence="2">
    <location>
        <begin position="148"/>
        <end position="410"/>
    </location>
</feature>
<dbReference type="Pfam" id="PF13679">
    <property type="entry name" value="Methyltransf_32"/>
    <property type="match status" value="1"/>
</dbReference>
<dbReference type="RefSeq" id="XP_040029084.1">
    <property type="nucleotide sequence ID" value="XM_040173150.1"/>
</dbReference>
<dbReference type="KEGG" id="gat:120817210"/>
<evidence type="ECO:0000256" key="1">
    <source>
        <dbReference type="SAM" id="MobiDB-lite"/>
    </source>
</evidence>
<keyword evidence="4" id="KW-1185">Reference proteome</keyword>
<evidence type="ECO:0000313" key="4">
    <source>
        <dbReference type="Proteomes" id="UP000007635"/>
    </source>
</evidence>
<feature type="region of interest" description="Disordered" evidence="1">
    <location>
        <begin position="225"/>
        <end position="341"/>
    </location>
</feature>
<dbReference type="CTD" id="84190"/>
<reference evidence="3" key="2">
    <citation type="submission" date="2025-08" db="UniProtKB">
        <authorList>
            <consortium name="Ensembl"/>
        </authorList>
    </citation>
    <scope>IDENTIFICATION</scope>
</reference>
<dbReference type="GeneID" id="120817210"/>
<dbReference type="CDD" id="cd02440">
    <property type="entry name" value="AdoMet_MTases"/>
    <property type="match status" value="1"/>
</dbReference>
<feature type="compositionally biased region" description="Basic and acidic residues" evidence="1">
    <location>
        <begin position="246"/>
        <end position="272"/>
    </location>
</feature>